<evidence type="ECO:0000313" key="3">
    <source>
        <dbReference type="Proteomes" id="UP000192775"/>
    </source>
</evidence>
<dbReference type="AlphaFoldDB" id="A0A1X9LL60"/>
<dbReference type="Gene3D" id="3.30.420.40">
    <property type="match status" value="2"/>
</dbReference>
<proteinExistence type="inferred from homology"/>
<evidence type="ECO:0000313" key="2">
    <source>
        <dbReference type="EMBL" id="ARJ04681.1"/>
    </source>
</evidence>
<accession>A0A1X9LL60</accession>
<keyword evidence="3" id="KW-1185">Reference proteome</keyword>
<dbReference type="Pfam" id="PF00480">
    <property type="entry name" value="ROK"/>
    <property type="match status" value="1"/>
</dbReference>
<gene>
    <name evidence="2" type="ORF">B5808_05160</name>
</gene>
<organism evidence="2 3">
    <name type="scientific">Cnuibacter physcomitrellae</name>
    <dbReference type="NCBI Taxonomy" id="1619308"/>
    <lineage>
        <taxon>Bacteria</taxon>
        <taxon>Bacillati</taxon>
        <taxon>Actinomycetota</taxon>
        <taxon>Actinomycetes</taxon>
        <taxon>Micrococcales</taxon>
        <taxon>Microbacteriaceae</taxon>
        <taxon>Cnuibacter</taxon>
    </lineage>
</organism>
<dbReference type="EMBL" id="CP020715">
    <property type="protein sequence ID" value="ARJ04681.1"/>
    <property type="molecule type" value="Genomic_DNA"/>
</dbReference>
<dbReference type="InterPro" id="IPR000600">
    <property type="entry name" value="ROK"/>
</dbReference>
<dbReference type="GO" id="GO:0016301">
    <property type="term" value="F:kinase activity"/>
    <property type="evidence" value="ECO:0007669"/>
    <property type="project" value="UniProtKB-KW"/>
</dbReference>
<keyword evidence="2" id="KW-0808">Transferase</keyword>
<evidence type="ECO:0000256" key="1">
    <source>
        <dbReference type="ARBA" id="ARBA00006479"/>
    </source>
</evidence>
<dbReference type="KEGG" id="cphy:B5808_05160"/>
<reference evidence="2 3" key="1">
    <citation type="submission" date="2017-04" db="EMBL/GenBank/DDBJ databases">
        <authorList>
            <person name="Afonso C.L."/>
            <person name="Miller P.J."/>
            <person name="Scott M.A."/>
            <person name="Spackman E."/>
            <person name="Goraichik I."/>
            <person name="Dimitrov K.M."/>
            <person name="Suarez D.L."/>
            <person name="Swayne D.E."/>
        </authorList>
    </citation>
    <scope>NUCLEOTIDE SEQUENCE [LARGE SCALE GENOMIC DNA]</scope>
    <source>
        <strain evidence="3">XA(T)</strain>
    </source>
</reference>
<comment type="similarity">
    <text evidence="1">Belongs to the ROK (NagC/XylR) family.</text>
</comment>
<keyword evidence="2" id="KW-0418">Kinase</keyword>
<name>A0A1X9LL60_9MICO</name>
<dbReference type="PANTHER" id="PTHR18964">
    <property type="entry name" value="ROK (REPRESSOR, ORF, KINASE) FAMILY"/>
    <property type="match status" value="1"/>
</dbReference>
<sequence>MRLGLDIGGTKTDAVVLDDGGALAHRLRAATGLGADAVVATAVTLIERIASEAGLEPASFDSIGVGIPGQVDTATGHVWHAVNLGVDELDFGGRVSERIGVPVSVENDVKAAALGAYHLLPGRQQERSMAYLNLGTGLAAGLVIDGRLWRGARGAAGEIGHIPVDPQGVLCPCGQRGCLETVASGSAIARQWPSDDPIPIRSLLAAAEAGDGAAQRIRDSFVDNVAAAVRVLVLTLDVDTVTIGGGLSALGDWLLDSVREVLGRWAADSAFLASLGLSDRVRVVPAGFPAAAVGAALVGAGTSHPVVSLGEQRDERVVSWLK</sequence>
<dbReference type="STRING" id="1619308.B5808_05160"/>
<dbReference type="RefSeq" id="WP_085018819.1">
    <property type="nucleotide sequence ID" value="NZ_BMHD01000002.1"/>
</dbReference>
<protein>
    <submittedName>
        <fullName evidence="2">Sugar kinase</fullName>
    </submittedName>
</protein>
<dbReference type="InterPro" id="IPR043129">
    <property type="entry name" value="ATPase_NBD"/>
</dbReference>
<dbReference type="PANTHER" id="PTHR18964:SF149">
    <property type="entry name" value="BIFUNCTIONAL UDP-N-ACETYLGLUCOSAMINE 2-EPIMERASE_N-ACETYLMANNOSAMINE KINASE"/>
    <property type="match status" value="1"/>
</dbReference>
<dbReference type="Proteomes" id="UP000192775">
    <property type="component" value="Chromosome"/>
</dbReference>
<dbReference type="SUPFAM" id="SSF53067">
    <property type="entry name" value="Actin-like ATPase domain"/>
    <property type="match status" value="1"/>
</dbReference>